<organism evidence="3 4">
    <name type="scientific">Microtetraspora fusca</name>
    <dbReference type="NCBI Taxonomy" id="1997"/>
    <lineage>
        <taxon>Bacteria</taxon>
        <taxon>Bacillati</taxon>
        <taxon>Actinomycetota</taxon>
        <taxon>Actinomycetes</taxon>
        <taxon>Streptosporangiales</taxon>
        <taxon>Streptosporangiaceae</taxon>
        <taxon>Microtetraspora</taxon>
    </lineage>
</organism>
<name>A0ABW6UYK1_MICFU</name>
<dbReference type="PANTHER" id="PTHR46825">
    <property type="entry name" value="D-ALANYL-D-ALANINE-CARBOXYPEPTIDASE/ENDOPEPTIDASE AMPH"/>
    <property type="match status" value="1"/>
</dbReference>
<proteinExistence type="predicted"/>
<dbReference type="GO" id="GO:0016787">
    <property type="term" value="F:hydrolase activity"/>
    <property type="evidence" value="ECO:0007669"/>
    <property type="project" value="UniProtKB-KW"/>
</dbReference>
<keyword evidence="3" id="KW-0378">Hydrolase</keyword>
<dbReference type="Gene3D" id="3.40.710.10">
    <property type="entry name" value="DD-peptidase/beta-lactamase superfamily"/>
    <property type="match status" value="1"/>
</dbReference>
<evidence type="ECO:0000259" key="2">
    <source>
        <dbReference type="Pfam" id="PF00144"/>
    </source>
</evidence>
<accession>A0ABW6UYK1</accession>
<dbReference type="SUPFAM" id="SSF56601">
    <property type="entry name" value="beta-lactamase/transpeptidase-like"/>
    <property type="match status" value="1"/>
</dbReference>
<dbReference type="InterPro" id="IPR012338">
    <property type="entry name" value="Beta-lactam/transpept-like"/>
</dbReference>
<dbReference type="Proteomes" id="UP001602119">
    <property type="component" value="Unassembled WGS sequence"/>
</dbReference>
<dbReference type="Pfam" id="PF00144">
    <property type="entry name" value="Beta-lactamase"/>
    <property type="match status" value="1"/>
</dbReference>
<dbReference type="EMBL" id="JBIAXI010000002">
    <property type="protein sequence ID" value="MFF4772136.1"/>
    <property type="molecule type" value="Genomic_DNA"/>
</dbReference>
<feature type="chain" id="PRO_5046401914" evidence="1">
    <location>
        <begin position="32"/>
        <end position="388"/>
    </location>
</feature>
<dbReference type="RefSeq" id="WP_387340655.1">
    <property type="nucleotide sequence ID" value="NZ_JBIAXI010000002.1"/>
</dbReference>
<feature type="domain" description="Beta-lactamase-related" evidence="2">
    <location>
        <begin position="42"/>
        <end position="373"/>
    </location>
</feature>
<evidence type="ECO:0000256" key="1">
    <source>
        <dbReference type="SAM" id="SignalP"/>
    </source>
</evidence>
<dbReference type="InterPro" id="IPR001466">
    <property type="entry name" value="Beta-lactam-related"/>
</dbReference>
<feature type="signal peptide" evidence="1">
    <location>
        <begin position="1"/>
        <end position="31"/>
    </location>
</feature>
<dbReference type="EC" id="3.-.-.-" evidence="3"/>
<gene>
    <name evidence="3" type="ORF">ACFY05_04695</name>
</gene>
<comment type="caution">
    <text evidence="3">The sequence shown here is derived from an EMBL/GenBank/DDBJ whole genome shotgun (WGS) entry which is preliminary data.</text>
</comment>
<keyword evidence="1" id="KW-0732">Signal</keyword>
<evidence type="ECO:0000313" key="4">
    <source>
        <dbReference type="Proteomes" id="UP001602119"/>
    </source>
</evidence>
<sequence>MPIVHRRRARAALLAALILPVALASATPAFAAPAAGGDVELRQALEQVVARGSVGAFADVRDENGHWAERAGTARLGGTQPVPHDPNFRMGSTTKSFVATVVLQLVGEGRLSLEDPVERWLPGVVPNGDGVTVRQLLNHTSGLYDYSQDKDVPLYGEEFLRNRYHTYTAEELVRLALRNPPYFAPGKGWRYSNTNYFLAGMIIKKVTGSSYGEEITRRILRPLGLGRTVVPGTSPAIPGRHAHGYMPLSMEPGATMADVTRFNPSVAGAAGEMISSAGDIQRFFAALLQGKLLRPAQLAEMTRTVDISHDTGVPGLGYGLGLEVRRLSCGVDSLAHGGSSPGFHTYVGNTRDGRRQVVLSVTGMNKDESRAAAVALVDTLLCGKNGRS</sequence>
<keyword evidence="4" id="KW-1185">Reference proteome</keyword>
<evidence type="ECO:0000313" key="3">
    <source>
        <dbReference type="EMBL" id="MFF4772136.1"/>
    </source>
</evidence>
<dbReference type="InterPro" id="IPR050491">
    <property type="entry name" value="AmpC-like"/>
</dbReference>
<reference evidence="3 4" key="1">
    <citation type="submission" date="2024-10" db="EMBL/GenBank/DDBJ databases">
        <title>The Natural Products Discovery Center: Release of the First 8490 Sequenced Strains for Exploring Actinobacteria Biosynthetic Diversity.</title>
        <authorList>
            <person name="Kalkreuter E."/>
            <person name="Kautsar S.A."/>
            <person name="Yang D."/>
            <person name="Bader C.D."/>
            <person name="Teijaro C.N."/>
            <person name="Fluegel L."/>
            <person name="Davis C.M."/>
            <person name="Simpson J.R."/>
            <person name="Lauterbach L."/>
            <person name="Steele A.D."/>
            <person name="Gui C."/>
            <person name="Meng S."/>
            <person name="Li G."/>
            <person name="Viehrig K."/>
            <person name="Ye F."/>
            <person name="Su P."/>
            <person name="Kiefer A.F."/>
            <person name="Nichols A."/>
            <person name="Cepeda A.J."/>
            <person name="Yan W."/>
            <person name="Fan B."/>
            <person name="Jiang Y."/>
            <person name="Adhikari A."/>
            <person name="Zheng C.-J."/>
            <person name="Schuster L."/>
            <person name="Cowan T.M."/>
            <person name="Smanski M.J."/>
            <person name="Chevrette M.G."/>
            <person name="De Carvalho L.P.S."/>
            <person name="Shen B."/>
        </authorList>
    </citation>
    <scope>NUCLEOTIDE SEQUENCE [LARGE SCALE GENOMIC DNA]</scope>
    <source>
        <strain evidence="3 4">NPDC001281</strain>
    </source>
</reference>
<dbReference type="PANTHER" id="PTHR46825:SF7">
    <property type="entry name" value="D-ALANYL-D-ALANINE CARBOXYPEPTIDASE"/>
    <property type="match status" value="1"/>
</dbReference>
<protein>
    <submittedName>
        <fullName evidence="3">Serine hydrolase domain-containing protein</fullName>
        <ecNumber evidence="3">3.-.-.-</ecNumber>
    </submittedName>
</protein>